<comment type="caution">
    <text evidence="1">The sequence shown here is derived from an EMBL/GenBank/DDBJ whole genome shotgun (WGS) entry which is preliminary data.</text>
</comment>
<dbReference type="Proteomes" id="UP001139031">
    <property type="component" value="Unassembled WGS sequence"/>
</dbReference>
<gene>
    <name evidence="1" type="ORF">K7C98_31555</name>
</gene>
<protein>
    <submittedName>
        <fullName evidence="1">Uncharacterized protein</fullName>
    </submittedName>
</protein>
<name>A0ABS7TZT6_9BACT</name>
<dbReference type="EMBL" id="JAIRAU010000044">
    <property type="protein sequence ID" value="MBZ5713789.1"/>
    <property type="molecule type" value="Genomic_DNA"/>
</dbReference>
<evidence type="ECO:0000313" key="1">
    <source>
        <dbReference type="EMBL" id="MBZ5713789.1"/>
    </source>
</evidence>
<keyword evidence="2" id="KW-1185">Reference proteome</keyword>
<organism evidence="1 2">
    <name type="scientific">Nannocystis pusilla</name>
    <dbReference type="NCBI Taxonomy" id="889268"/>
    <lineage>
        <taxon>Bacteria</taxon>
        <taxon>Pseudomonadati</taxon>
        <taxon>Myxococcota</taxon>
        <taxon>Polyangia</taxon>
        <taxon>Nannocystales</taxon>
        <taxon>Nannocystaceae</taxon>
        <taxon>Nannocystis</taxon>
    </lineage>
</organism>
<evidence type="ECO:0000313" key="2">
    <source>
        <dbReference type="Proteomes" id="UP001139031"/>
    </source>
</evidence>
<reference evidence="1" key="1">
    <citation type="submission" date="2021-08" db="EMBL/GenBank/DDBJ databases">
        <authorList>
            <person name="Stevens D.C."/>
        </authorList>
    </citation>
    <scope>NUCLEOTIDE SEQUENCE</scope>
    <source>
        <strain evidence="1">DSM 53165</strain>
    </source>
</reference>
<dbReference type="RefSeq" id="WP_224195525.1">
    <property type="nucleotide sequence ID" value="NZ_JAIRAU010000044.1"/>
</dbReference>
<accession>A0ABS7TZT6</accession>
<proteinExistence type="predicted"/>
<sequence>MHLAVLAALVLPFGQPSPESKVQADGGTRASVFELQEMSQAHPRVMTTELLQAEPGRLALTVRFRVRPSDAPGELQLDLWNDREGPIVEANYVIGGARHIHIRHADGAEERDQVLLSPSIRDELARGAPELMLVFWPF</sequence>